<dbReference type="EMBL" id="MLCA01000014">
    <property type="protein sequence ID" value="MEE7493894.1"/>
    <property type="molecule type" value="Genomic_DNA"/>
</dbReference>
<accession>A0ABU7TX41</accession>
<name>A0ABU7TX41_9HYPH</name>
<gene>
    <name evidence="1" type="ORF">MOTC310_27130</name>
</gene>
<comment type="caution">
    <text evidence="1">The sequence shown here is derived from an EMBL/GenBank/DDBJ whole genome shotgun (WGS) entry which is preliminary data.</text>
</comment>
<reference evidence="1 2" key="1">
    <citation type="journal article" date="2012" name="Genet. Mol. Biol.">
        <title>Analysis of 16S rRNA and mxaF genes revealing insights into Methylobacterium niche-specific plant association.</title>
        <authorList>
            <person name="Dourado M.N."/>
            <person name="Andreote F.D."/>
            <person name="Dini-Andreote F."/>
            <person name="Conti R."/>
            <person name="Araujo J.M."/>
            <person name="Araujo W.L."/>
        </authorList>
    </citation>
    <scope>NUCLEOTIDE SEQUENCE [LARGE SCALE GENOMIC DNA]</scope>
    <source>
        <strain evidence="1 2">TC3-10</strain>
    </source>
</reference>
<organism evidence="1 2">
    <name type="scientific">Methylobacterium oryzae</name>
    <dbReference type="NCBI Taxonomy" id="334852"/>
    <lineage>
        <taxon>Bacteria</taxon>
        <taxon>Pseudomonadati</taxon>
        <taxon>Pseudomonadota</taxon>
        <taxon>Alphaproteobacteria</taxon>
        <taxon>Hyphomicrobiales</taxon>
        <taxon>Methylobacteriaceae</taxon>
        <taxon>Methylobacterium</taxon>
    </lineage>
</organism>
<evidence type="ECO:0000313" key="2">
    <source>
        <dbReference type="Proteomes" id="UP001355206"/>
    </source>
</evidence>
<evidence type="ECO:0008006" key="3">
    <source>
        <dbReference type="Google" id="ProtNLM"/>
    </source>
</evidence>
<evidence type="ECO:0000313" key="1">
    <source>
        <dbReference type="EMBL" id="MEE7493894.1"/>
    </source>
</evidence>
<proteinExistence type="predicted"/>
<keyword evidence="2" id="KW-1185">Reference proteome</keyword>
<dbReference type="Proteomes" id="UP001355206">
    <property type="component" value="Unassembled WGS sequence"/>
</dbReference>
<protein>
    <recommendedName>
        <fullName evidence="3">DUF2188 domain-containing protein</fullName>
    </recommendedName>
</protein>
<sequence>MAYEAMTYRVEFRRDGAVIGEAEGLEDRASAKRLAEAEIAQRDAEIALVIDVDGTGMEVASIRLDGMKWDDE</sequence>